<dbReference type="AlphaFoldDB" id="A0A1P8UG83"/>
<sequence length="164" mass="18178">MNTDAALTLLCSLLLTAAVAASGARFAPDAWYAMQRKPAGLPPRWVFPAVWTTLYVLMAIAAARVYLAPDSPARTAGLWLYALQLLTNAAWSWLFFGRHRADYALLDLLALLALLSATLIVFAAVDRLSAALLAPYWLWLWVALYLNASIWWLNRNRHDHAGAP</sequence>
<dbReference type="RefSeq" id="WP_076836500.1">
    <property type="nucleotide sequence ID" value="NZ_CP019434.1"/>
</dbReference>
<organism evidence="8 9">
    <name type="scientific">Acidihalobacter ferrooxydans</name>
    <dbReference type="NCBI Taxonomy" id="1765967"/>
    <lineage>
        <taxon>Bacteria</taxon>
        <taxon>Pseudomonadati</taxon>
        <taxon>Pseudomonadota</taxon>
        <taxon>Gammaproteobacteria</taxon>
        <taxon>Chromatiales</taxon>
        <taxon>Ectothiorhodospiraceae</taxon>
        <taxon>Acidihalobacter</taxon>
    </lineage>
</organism>
<gene>
    <name evidence="8" type="ORF">BW247_06880</name>
</gene>
<dbReference type="InterPro" id="IPR038330">
    <property type="entry name" value="TspO/MBR-related_sf"/>
</dbReference>
<feature type="transmembrane region" description="Helical" evidence="6">
    <location>
        <begin position="103"/>
        <end position="124"/>
    </location>
</feature>
<evidence type="ECO:0000313" key="8">
    <source>
        <dbReference type="EMBL" id="APZ42852.1"/>
    </source>
</evidence>
<feature type="signal peptide" evidence="7">
    <location>
        <begin position="1"/>
        <end position="20"/>
    </location>
</feature>
<dbReference type="OrthoDB" id="9795496at2"/>
<evidence type="ECO:0000256" key="6">
    <source>
        <dbReference type="SAM" id="Phobius"/>
    </source>
</evidence>
<feature type="transmembrane region" description="Helical" evidence="6">
    <location>
        <begin position="78"/>
        <end position="97"/>
    </location>
</feature>
<protein>
    <submittedName>
        <fullName evidence="8">Sensory protein TspO</fullName>
    </submittedName>
</protein>
<evidence type="ECO:0000256" key="3">
    <source>
        <dbReference type="ARBA" id="ARBA00022692"/>
    </source>
</evidence>
<evidence type="ECO:0000256" key="1">
    <source>
        <dbReference type="ARBA" id="ARBA00004141"/>
    </source>
</evidence>
<keyword evidence="5 6" id="KW-0472">Membrane</keyword>
<evidence type="ECO:0000313" key="9">
    <source>
        <dbReference type="Proteomes" id="UP000243807"/>
    </source>
</evidence>
<keyword evidence="4 6" id="KW-1133">Transmembrane helix</keyword>
<dbReference type="GO" id="GO:0033013">
    <property type="term" value="P:tetrapyrrole metabolic process"/>
    <property type="evidence" value="ECO:0007669"/>
    <property type="project" value="UniProtKB-ARBA"/>
</dbReference>
<dbReference type="InterPro" id="IPR004307">
    <property type="entry name" value="TspO_MBR"/>
</dbReference>
<evidence type="ECO:0000256" key="2">
    <source>
        <dbReference type="ARBA" id="ARBA00007524"/>
    </source>
</evidence>
<dbReference type="GO" id="GO:0016020">
    <property type="term" value="C:membrane"/>
    <property type="evidence" value="ECO:0007669"/>
    <property type="project" value="UniProtKB-SubCell"/>
</dbReference>
<dbReference type="Proteomes" id="UP000243807">
    <property type="component" value="Chromosome"/>
</dbReference>
<keyword evidence="7" id="KW-0732">Signal</keyword>
<dbReference type="STRING" id="1765967.BW247_06880"/>
<dbReference type="Pfam" id="PF03073">
    <property type="entry name" value="TspO_MBR"/>
    <property type="match status" value="1"/>
</dbReference>
<accession>A0A1P8UG83</accession>
<reference evidence="8 9" key="1">
    <citation type="submission" date="2017-01" db="EMBL/GenBank/DDBJ databases">
        <title>Draft sequence of Acidihalobacter ferrooxidans strain DSM 14175 (strain V8).</title>
        <authorList>
            <person name="Khaleque H.N."/>
            <person name="Ramsay J.P."/>
            <person name="Murphy R.J.T."/>
            <person name="Kaksonen A.H."/>
            <person name="Boxall N.J."/>
            <person name="Watkin E.L.J."/>
        </authorList>
    </citation>
    <scope>NUCLEOTIDE SEQUENCE [LARGE SCALE GENOMIC DNA]</scope>
    <source>
        <strain evidence="8 9">V8</strain>
    </source>
</reference>
<dbReference type="EMBL" id="CP019434">
    <property type="protein sequence ID" value="APZ42852.1"/>
    <property type="molecule type" value="Genomic_DNA"/>
</dbReference>
<keyword evidence="9" id="KW-1185">Reference proteome</keyword>
<feature type="chain" id="PRO_5013360785" evidence="7">
    <location>
        <begin position="21"/>
        <end position="164"/>
    </location>
</feature>
<dbReference type="PIRSF" id="PIRSF005859">
    <property type="entry name" value="PBR"/>
    <property type="match status" value="1"/>
</dbReference>
<name>A0A1P8UG83_9GAMM</name>
<evidence type="ECO:0000256" key="4">
    <source>
        <dbReference type="ARBA" id="ARBA00022989"/>
    </source>
</evidence>
<dbReference type="PANTHER" id="PTHR10057">
    <property type="entry name" value="PERIPHERAL-TYPE BENZODIAZEPINE RECEPTOR"/>
    <property type="match status" value="1"/>
</dbReference>
<comment type="similarity">
    <text evidence="2">Belongs to the TspO/BZRP family.</text>
</comment>
<feature type="transmembrane region" description="Helical" evidence="6">
    <location>
        <begin position="45"/>
        <end position="66"/>
    </location>
</feature>
<dbReference type="Gene3D" id="1.20.1260.100">
    <property type="entry name" value="TspO/MBR protein"/>
    <property type="match status" value="1"/>
</dbReference>
<feature type="transmembrane region" description="Helical" evidence="6">
    <location>
        <begin position="136"/>
        <end position="154"/>
    </location>
</feature>
<dbReference type="KEGG" id="afy:BW247_06880"/>
<dbReference type="PANTHER" id="PTHR10057:SF0">
    <property type="entry name" value="TRANSLOCATOR PROTEIN"/>
    <property type="match status" value="1"/>
</dbReference>
<comment type="subcellular location">
    <subcellularLocation>
        <location evidence="1">Membrane</location>
        <topology evidence="1">Multi-pass membrane protein</topology>
    </subcellularLocation>
</comment>
<keyword evidence="3 6" id="KW-0812">Transmembrane</keyword>
<evidence type="ECO:0000256" key="7">
    <source>
        <dbReference type="SAM" id="SignalP"/>
    </source>
</evidence>
<dbReference type="FunFam" id="1.20.1260.100:FF:000001">
    <property type="entry name" value="translocator protein 2"/>
    <property type="match status" value="1"/>
</dbReference>
<dbReference type="CDD" id="cd15904">
    <property type="entry name" value="TSPO_MBR"/>
    <property type="match status" value="1"/>
</dbReference>
<proteinExistence type="inferred from homology"/>
<evidence type="ECO:0000256" key="5">
    <source>
        <dbReference type="ARBA" id="ARBA00023136"/>
    </source>
</evidence>